<gene>
    <name evidence="4" type="primary">egtD</name>
    <name evidence="4" type="ORF">T478_0971</name>
</gene>
<accession>A0A0A7V2L9</accession>
<dbReference type="InterPro" id="IPR035094">
    <property type="entry name" value="EgtD"/>
</dbReference>
<evidence type="ECO:0000259" key="3">
    <source>
        <dbReference type="Pfam" id="PF10017"/>
    </source>
</evidence>
<dbReference type="Gene3D" id="3.40.50.150">
    <property type="entry name" value="Vaccinia Virus protein VP39"/>
    <property type="match status" value="1"/>
</dbReference>
<dbReference type="STRING" id="1410606.T478_0971"/>
<dbReference type="HOGENOM" id="CLU_049766_1_0_2"/>
<dbReference type="InterPro" id="IPR029063">
    <property type="entry name" value="SAM-dependent_MTases_sf"/>
</dbReference>
<dbReference type="PIRSF" id="PIRSF018005">
    <property type="entry name" value="UCP018005"/>
    <property type="match status" value="1"/>
</dbReference>
<dbReference type="InterPro" id="IPR051128">
    <property type="entry name" value="EgtD_Methyltrsf_superfamily"/>
</dbReference>
<evidence type="ECO:0000313" key="4">
    <source>
        <dbReference type="EMBL" id="AJA93088.1"/>
    </source>
</evidence>
<evidence type="ECO:0000313" key="5">
    <source>
        <dbReference type="Proteomes" id="UP000030944"/>
    </source>
</evidence>
<reference evidence="4 5" key="1">
    <citation type="journal article" date="2015" name="Proc. Natl. Acad. Sci. U.S.A.">
        <title>Genomic and proteomic characterization of "Candidatus Nitrosopelagicus brevis": An ammonia-oxidizing archaeon from the open ocean.</title>
        <authorList>
            <person name="Santoro A.E."/>
            <person name="Dupont C.L."/>
            <person name="Richter R.A."/>
            <person name="Craig M.T."/>
            <person name="Carini P."/>
            <person name="McIlvin M.R."/>
            <person name="Yang Y."/>
            <person name="Orsi W.D."/>
            <person name="Moran D.M."/>
            <person name="Saito M.A."/>
        </authorList>
    </citation>
    <scope>NUCLEOTIDE SEQUENCE [LARGE SCALE GENOMIC DNA]</scope>
    <source>
        <strain evidence="5">V2</strain>
    </source>
</reference>
<dbReference type="SUPFAM" id="SSF53335">
    <property type="entry name" value="S-adenosyl-L-methionine-dependent methyltransferases"/>
    <property type="match status" value="1"/>
</dbReference>
<sequence length="349" mass="40664">MQNKNRQNMMSKSKQELLGYQSHLIQDNLTYFKPTRTSTTVTFAEEIRSSLQEPKKSISPKFFYDENGSKLFDEICTLPEYYPYNSETEILQSIEKKLLPYLSNEFHLVELGSGSSVKTRLLIDVLFKSQKHLQYFPIDISEILDQSAKSLCMDYENLKVTGVVDTYEKGLDFIEHYDDKPNLITFLGSSFGNLDHNEGMKFLQRINTLMKSDDLFLIGLDLKKDHEVLHNAYNDSQKTTAKFNLNVLKRINEELGADFNLENFEHHAVYDEQKGRIEMYLRSLSEQSITIPKSDLSITLSKDELIHTENSHKFSISQIESYLKESNFEKLEMWFDSRKYFALVLGKKI</sequence>
<keyword evidence="2 4" id="KW-0808">Transferase</keyword>
<dbReference type="PANTHER" id="PTHR43397:SF1">
    <property type="entry name" value="ERGOTHIONEINE BIOSYNTHESIS PROTEIN 1"/>
    <property type="match status" value="1"/>
</dbReference>
<dbReference type="KEGG" id="nbv:T478_0971"/>
<name>A0A0A7V2L9_9ARCH</name>
<organism evidence="4 5">
    <name type="scientific">Candidatus Nitrosopelagicus brevis</name>
    <dbReference type="NCBI Taxonomy" id="1410606"/>
    <lineage>
        <taxon>Archaea</taxon>
        <taxon>Nitrososphaerota</taxon>
    </lineage>
</organism>
<dbReference type="NCBIfam" id="TIGR03438">
    <property type="entry name" value="egtD_ergothio"/>
    <property type="match status" value="1"/>
</dbReference>
<dbReference type="InterPro" id="IPR019257">
    <property type="entry name" value="MeTrfase_dom"/>
</dbReference>
<proteinExistence type="predicted"/>
<evidence type="ECO:0000256" key="2">
    <source>
        <dbReference type="ARBA" id="ARBA00022679"/>
    </source>
</evidence>
<protein>
    <submittedName>
        <fullName evidence="4">Dimethylhistidine N-methyltransferase</fullName>
        <ecNumber evidence="4">2.1.1.44</ecNumber>
    </submittedName>
</protein>
<evidence type="ECO:0000256" key="1">
    <source>
        <dbReference type="ARBA" id="ARBA00022603"/>
    </source>
</evidence>
<dbReference type="EC" id="2.1.1.44" evidence="4"/>
<dbReference type="PANTHER" id="PTHR43397">
    <property type="entry name" value="ERGOTHIONEINE BIOSYNTHESIS PROTEIN 1"/>
    <property type="match status" value="1"/>
</dbReference>
<dbReference type="InterPro" id="IPR017804">
    <property type="entry name" value="MeTrfase_EgtD-like"/>
</dbReference>
<dbReference type="Pfam" id="PF10017">
    <property type="entry name" value="Methyltransf_33"/>
    <property type="match status" value="1"/>
</dbReference>
<feature type="domain" description="Histidine-specific methyltransferase SAM-dependent" evidence="3">
    <location>
        <begin position="43"/>
        <end position="346"/>
    </location>
</feature>
<dbReference type="EMBL" id="CP007026">
    <property type="protein sequence ID" value="AJA93088.1"/>
    <property type="molecule type" value="Genomic_DNA"/>
</dbReference>
<dbReference type="AlphaFoldDB" id="A0A0A7V2L9"/>
<dbReference type="Proteomes" id="UP000030944">
    <property type="component" value="Chromosome"/>
</dbReference>
<dbReference type="GO" id="GO:0032259">
    <property type="term" value="P:methylation"/>
    <property type="evidence" value="ECO:0007669"/>
    <property type="project" value="UniProtKB-KW"/>
</dbReference>
<keyword evidence="1 4" id="KW-0489">Methyltransferase</keyword>
<dbReference type="GO" id="GO:0052706">
    <property type="term" value="F:L-histidine N(alpha)-methyltransferase activity"/>
    <property type="evidence" value="ECO:0007669"/>
    <property type="project" value="UniProtKB-EC"/>
</dbReference>